<name>A0A7D5SL10_9GAMM</name>
<dbReference type="AlphaFoldDB" id="A0A7D5SL10"/>
<dbReference type="RefSeq" id="WP_152609147.1">
    <property type="nucleotide sequence ID" value="NZ_CP050855.1"/>
</dbReference>
<organism evidence="1 2">
    <name type="scientific">Serratia symbiotica</name>
    <dbReference type="NCBI Taxonomy" id="138074"/>
    <lineage>
        <taxon>Bacteria</taxon>
        <taxon>Pseudomonadati</taxon>
        <taxon>Pseudomonadota</taxon>
        <taxon>Gammaproteobacteria</taxon>
        <taxon>Enterobacterales</taxon>
        <taxon>Yersiniaceae</taxon>
        <taxon>Serratia</taxon>
    </lineage>
</organism>
<sequence>MSGANDSKDFEFWLRFKAAGTPVVIAHLDNNDGDTNRIKRELTAEKNPRIAEHIKEYCAFEEEVLNARGENEGNCFYSRFSVPRTRSELFMIIRMAAPLLKAGGGGADGMNISADSLTLGLKNNYIGVRRIKKTHHK</sequence>
<dbReference type="EMBL" id="CP050855">
    <property type="protein sequence ID" value="QLH62636.1"/>
    <property type="molecule type" value="Genomic_DNA"/>
</dbReference>
<dbReference type="Proteomes" id="UP000042738">
    <property type="component" value="Chromosome"/>
</dbReference>
<protein>
    <submittedName>
        <fullName evidence="1">Uncharacterized protein</fullName>
    </submittedName>
</protein>
<gene>
    <name evidence="1" type="ORF">SYMBAF_06365</name>
</gene>
<evidence type="ECO:0000313" key="1">
    <source>
        <dbReference type="EMBL" id="QLH62636.1"/>
    </source>
</evidence>
<reference evidence="1 2" key="1">
    <citation type="journal article" date="2014" name="Genome Announc.">
        <title>Whole-Genome Sequence of Serratia symbiotica Strain CWBI-2.3T, a Free-Living Symbiont of the Black Bean Aphid Aphis fabae.</title>
        <authorList>
            <person name="Foray V."/>
            <person name="Grigorescu A.S."/>
            <person name="Sabri A."/>
            <person name="Haubruge E."/>
            <person name="Lognay G."/>
            <person name="Francis F."/>
            <person name="Fauconnier M.L."/>
            <person name="Hance T."/>
            <person name="Thonart P."/>
        </authorList>
    </citation>
    <scope>NUCLEOTIDE SEQUENCE [LARGE SCALE GENOMIC DNA]</scope>
    <source>
        <strain evidence="1">CWBI-2.3</strain>
    </source>
</reference>
<dbReference type="GeneID" id="93736139"/>
<proteinExistence type="predicted"/>
<accession>A0A7D5SL10</accession>
<evidence type="ECO:0000313" key="2">
    <source>
        <dbReference type="Proteomes" id="UP000042738"/>
    </source>
</evidence>